<keyword evidence="1" id="KW-0479">Metal-binding</keyword>
<dbReference type="PROSITE" id="PS50966">
    <property type="entry name" value="ZF_SWIM"/>
    <property type="match status" value="1"/>
</dbReference>
<organism evidence="4 5">
    <name type="scientific">Hymenoscyphus albidus</name>
    <dbReference type="NCBI Taxonomy" id="595503"/>
    <lineage>
        <taxon>Eukaryota</taxon>
        <taxon>Fungi</taxon>
        <taxon>Dikarya</taxon>
        <taxon>Ascomycota</taxon>
        <taxon>Pezizomycotina</taxon>
        <taxon>Leotiomycetes</taxon>
        <taxon>Helotiales</taxon>
        <taxon>Helotiaceae</taxon>
        <taxon>Hymenoscyphus</taxon>
    </lineage>
</organism>
<evidence type="ECO:0000259" key="3">
    <source>
        <dbReference type="PROSITE" id="PS50966"/>
    </source>
</evidence>
<evidence type="ECO:0000256" key="1">
    <source>
        <dbReference type="PROSITE-ProRule" id="PRU00325"/>
    </source>
</evidence>
<evidence type="ECO:0000313" key="5">
    <source>
        <dbReference type="Proteomes" id="UP000701801"/>
    </source>
</evidence>
<keyword evidence="5" id="KW-1185">Reference proteome</keyword>
<keyword evidence="1" id="KW-0862">Zinc</keyword>
<feature type="region of interest" description="Disordered" evidence="2">
    <location>
        <begin position="469"/>
        <end position="492"/>
    </location>
</feature>
<name>A0A9N9Q366_9HELO</name>
<dbReference type="AlphaFoldDB" id="A0A9N9Q366"/>
<reference evidence="4" key="1">
    <citation type="submission" date="2021-07" db="EMBL/GenBank/DDBJ databases">
        <authorList>
            <person name="Durling M."/>
        </authorList>
    </citation>
    <scope>NUCLEOTIDE SEQUENCE</scope>
</reference>
<proteinExistence type="predicted"/>
<sequence>MSPPHLRFSQLSIASKMQTSPSSRREQSSGQGISHNTPTPTSNRNSARPSPSQSSFQEEEDDSNVEEETDESEDEEDEDTQASGNHQLFALDHCRQHEQTFAFQIASADVKTYSIRINTQASAGPVCSCEEEETCQHILWLLEQLKDGIEPDIDPNLSPQERLHRTGLDNICHTLRWELREFHDDGPAENEYQLVKMLDANSSSSASVVPPPSQGTRQRLELRLFDVRDIMATLSHHEVVETYRPDIFDNGGRGTLDYTVVPRDLEASLARILVHNDRIFHQFKSFVPPNVRAEEYFLMMVYKAKFTCEQLDHYAAHGPESIGQIHDVIWCGKQLAEIIESIHKNIGQRELSAQSREVAAKALIDILQFVIQKNTEVYSEPMNWARRRPHGERNIDRNLYMRLIGTASPDNPAKGTFVLNALQALPEAVRFVDELEEILGLLTVEPGYRPPPLYTNKLRDIIFRLKRRNSPGASSSGKRPASSMDRQAKRMK</sequence>
<evidence type="ECO:0000256" key="2">
    <source>
        <dbReference type="SAM" id="MobiDB-lite"/>
    </source>
</evidence>
<dbReference type="GO" id="GO:0008270">
    <property type="term" value="F:zinc ion binding"/>
    <property type="evidence" value="ECO:0007669"/>
    <property type="project" value="UniProtKB-KW"/>
</dbReference>
<comment type="caution">
    <text evidence="4">The sequence shown here is derived from an EMBL/GenBank/DDBJ whole genome shotgun (WGS) entry which is preliminary data.</text>
</comment>
<keyword evidence="1" id="KW-0863">Zinc-finger</keyword>
<accession>A0A9N9Q366</accession>
<dbReference type="EMBL" id="CAJVRM010000028">
    <property type="protein sequence ID" value="CAG8971791.1"/>
    <property type="molecule type" value="Genomic_DNA"/>
</dbReference>
<dbReference type="OrthoDB" id="5387895at2759"/>
<dbReference type="Proteomes" id="UP000701801">
    <property type="component" value="Unassembled WGS sequence"/>
</dbReference>
<feature type="region of interest" description="Disordered" evidence="2">
    <location>
        <begin position="1"/>
        <end position="82"/>
    </location>
</feature>
<feature type="compositionally biased region" description="Polar residues" evidence="2">
    <location>
        <begin position="9"/>
        <end position="48"/>
    </location>
</feature>
<gene>
    <name evidence="4" type="ORF">HYALB_00001900</name>
</gene>
<dbReference type="InterPro" id="IPR007527">
    <property type="entry name" value="Znf_SWIM"/>
</dbReference>
<feature type="compositionally biased region" description="Acidic residues" evidence="2">
    <location>
        <begin position="57"/>
        <end position="80"/>
    </location>
</feature>
<evidence type="ECO:0000313" key="4">
    <source>
        <dbReference type="EMBL" id="CAG8971791.1"/>
    </source>
</evidence>
<protein>
    <recommendedName>
        <fullName evidence="3">SWIM-type domain-containing protein</fullName>
    </recommendedName>
</protein>
<feature type="domain" description="SWIM-type" evidence="3">
    <location>
        <begin position="113"/>
        <end position="146"/>
    </location>
</feature>